<dbReference type="PROSITE" id="PS50990">
    <property type="entry name" value="PEPTIDASE_C39"/>
    <property type="match status" value="1"/>
</dbReference>
<dbReference type="CDD" id="cd02423">
    <property type="entry name" value="Peptidase_C39G"/>
    <property type="match status" value="1"/>
</dbReference>
<keyword evidence="3" id="KW-1185">Reference proteome</keyword>
<dbReference type="RefSeq" id="WP_220108273.1">
    <property type="nucleotide sequence ID" value="NZ_JAHZST010000002.1"/>
</dbReference>
<evidence type="ECO:0000313" key="2">
    <source>
        <dbReference type="EMBL" id="MBW8182578.1"/>
    </source>
</evidence>
<dbReference type="Proteomes" id="UP001195963">
    <property type="component" value="Unassembled WGS sequence"/>
</dbReference>
<reference evidence="2 3" key="1">
    <citation type="submission" date="2021-07" db="EMBL/GenBank/DDBJ databases">
        <title>Shewanella sp. nov, isolated from SCS.</title>
        <authorList>
            <person name="Cao W.R."/>
        </authorList>
    </citation>
    <scope>NUCLEOTIDE SEQUENCE [LARGE SCALE GENOMIC DNA]</scope>
    <source>
        <strain evidence="2 3">NR704-98</strain>
    </source>
</reference>
<organism evidence="2 3">
    <name type="scientific">Shewanella nanhaiensis</name>
    <dbReference type="NCBI Taxonomy" id="2864872"/>
    <lineage>
        <taxon>Bacteria</taxon>
        <taxon>Pseudomonadati</taxon>
        <taxon>Pseudomonadota</taxon>
        <taxon>Gammaproteobacteria</taxon>
        <taxon>Alteromonadales</taxon>
        <taxon>Shewanellaceae</taxon>
        <taxon>Shewanella</taxon>
    </lineage>
</organism>
<name>A0ABS7DZN1_9GAMM</name>
<dbReference type="Gene3D" id="3.90.70.10">
    <property type="entry name" value="Cysteine proteinases"/>
    <property type="match status" value="1"/>
</dbReference>
<accession>A0ABS7DZN1</accession>
<protein>
    <submittedName>
        <fullName evidence="2">C39 family peptidase</fullName>
    </submittedName>
</protein>
<proteinExistence type="predicted"/>
<dbReference type="Pfam" id="PF03412">
    <property type="entry name" value="Peptidase_C39"/>
    <property type="match status" value="1"/>
</dbReference>
<feature type="domain" description="Peptidase C39" evidence="1">
    <location>
        <begin position="59"/>
        <end position="190"/>
    </location>
</feature>
<evidence type="ECO:0000313" key="3">
    <source>
        <dbReference type="Proteomes" id="UP001195963"/>
    </source>
</evidence>
<gene>
    <name evidence="2" type="ORF">K0625_02765</name>
</gene>
<evidence type="ECO:0000259" key="1">
    <source>
        <dbReference type="PROSITE" id="PS50990"/>
    </source>
</evidence>
<sequence length="235" mass="26735">MNIFLQYTLIVVLVSLLSIPIFSLVAAEMVLDGLVKGMGSYSKEIQSIRERRFEYVIEQKTDFSCGAASLASILKYAYGNDEITEQSVLLGMLESADIDVVKQQGFSLLDMKRYLTAREFRGRGYNISDEELLLLKIPAIVLLNDSGYHHFVVLRRVEDGLVYLGDPALGNRIMALDEFVQKWNRVVFVVIGKEYDKQNQLLQPRARLTYRALSTHKPLTDAELMEFGFAYSDML</sequence>
<comment type="caution">
    <text evidence="2">The sequence shown here is derived from an EMBL/GenBank/DDBJ whole genome shotgun (WGS) entry which is preliminary data.</text>
</comment>
<dbReference type="InterPro" id="IPR005074">
    <property type="entry name" value="Peptidase_C39"/>
</dbReference>
<dbReference type="EMBL" id="JAHZST010000002">
    <property type="protein sequence ID" value="MBW8182578.1"/>
    <property type="molecule type" value="Genomic_DNA"/>
</dbReference>